<comment type="caution">
    <text evidence="15">Lacks conserved residue(s) required for the propagation of feature annotation.</text>
</comment>
<dbReference type="InterPro" id="IPR036565">
    <property type="entry name" value="Mur-like_cat_sf"/>
</dbReference>
<keyword evidence="15 20" id="KW-0436">Ligase</keyword>
<feature type="binding site" evidence="15">
    <location>
        <begin position="85"/>
        <end position="91"/>
    </location>
    <ligand>
        <name>ATP</name>
        <dbReference type="ChEBI" id="CHEBI:30616"/>
    </ligand>
</feature>
<dbReference type="PANTHER" id="PTHR23135:SF4">
    <property type="entry name" value="UDP-N-ACETYLMURAMOYL-L-ALANYL-D-GLUTAMATE--2,6-DIAMINOPIMELATE LIGASE MURE HOMOLOG, CHLOROPLASTIC"/>
    <property type="match status" value="1"/>
</dbReference>
<dbReference type="SUPFAM" id="SSF63418">
    <property type="entry name" value="MurE/MurF N-terminal domain"/>
    <property type="match status" value="1"/>
</dbReference>
<organism evidence="20 21">
    <name type="scientific">Caldinitratiruptor microaerophilus</name>
    <dbReference type="NCBI Taxonomy" id="671077"/>
    <lineage>
        <taxon>Bacteria</taxon>
        <taxon>Bacillati</taxon>
        <taxon>Bacillota</taxon>
        <taxon>Clostridia</taxon>
        <taxon>Eubacteriales</taxon>
        <taxon>Symbiobacteriaceae</taxon>
        <taxon>Caldinitratiruptor</taxon>
    </lineage>
</organism>
<dbReference type="Gene3D" id="3.90.190.20">
    <property type="entry name" value="Mur ligase, C-terminal domain"/>
    <property type="match status" value="1"/>
</dbReference>
<dbReference type="Pfam" id="PF01225">
    <property type="entry name" value="Mur_ligase"/>
    <property type="match status" value="1"/>
</dbReference>
<evidence type="ECO:0000256" key="8">
    <source>
        <dbReference type="ARBA" id="ARBA00050251"/>
    </source>
</evidence>
<dbReference type="FunFam" id="3.90.190.20:FF:000006">
    <property type="entry name" value="UDP-N-acetylmuramoyl-L-alanyl-D-glutamate--2,6-diaminopimelate ligase"/>
    <property type="match status" value="1"/>
</dbReference>
<proteinExistence type="inferred from homology"/>
<dbReference type="GO" id="GO:0008360">
    <property type="term" value="P:regulation of cell shape"/>
    <property type="evidence" value="ECO:0007669"/>
    <property type="project" value="UniProtKB-KW"/>
</dbReference>
<feature type="domain" description="Mur ligase central" evidence="19">
    <location>
        <begin position="83"/>
        <end position="288"/>
    </location>
</feature>
<dbReference type="EC" id="6.3.2.13" evidence="10 15"/>
<evidence type="ECO:0000313" key="21">
    <source>
        <dbReference type="Proteomes" id="UP001163687"/>
    </source>
</evidence>
<comment type="subcellular location">
    <subcellularLocation>
        <location evidence="15 16">Cytoplasm</location>
    </subcellularLocation>
</comment>
<evidence type="ECO:0000256" key="6">
    <source>
        <dbReference type="ARBA" id="ARBA00023306"/>
    </source>
</evidence>
<evidence type="ECO:0000256" key="1">
    <source>
        <dbReference type="ARBA" id="ARBA00004752"/>
    </source>
</evidence>
<sequence>MTADSRQVTPGAAFVAIRGLRADGHDFVGEAAARGAALVVVERAVPAPAGVAVLEVPSSRRALAAIAARFHGHPSRRLRVIGVTGTNGKTTTTHLIRAILKAAGHPTGLIGTVRNWVVDEALPVVHTTPEAPELQALLARMVDAGAHHAVMEVSSHALALHRTDELEFDIGVFTNLTQDHLDFHGDMDAYREAKGILFRRLGEGVKPGPKAAVLGADDPASAYYRSLCRVPVLTYGVRERADVRAEDIRIEPEGAAYTLVTPGGSARLHLQFTGLFNVYNSLAAAATAVVEGIPLDVIQGALEATGGVDGRMEAVRAGQPFGVFVDYAHTPDGLENVLRAVRAFARGRVIVVFGAGGDRDPTKRAPMGRIAARLADYAVITSDNPRTEDPESIVRQVEQGFLEVAPAGDRHEVRVDRTEAIARAVEIARPGDVVVIAGKGHETYQIVGDRRIPFDDREVARRAIQARLAGRSA</sequence>
<keyword evidence="15" id="KW-0460">Magnesium</keyword>
<evidence type="ECO:0000259" key="18">
    <source>
        <dbReference type="Pfam" id="PF02875"/>
    </source>
</evidence>
<evidence type="ECO:0000259" key="17">
    <source>
        <dbReference type="Pfam" id="PF01225"/>
    </source>
</evidence>
<keyword evidence="21" id="KW-1185">Reference proteome</keyword>
<feature type="binding site" evidence="15">
    <location>
        <begin position="383"/>
        <end position="386"/>
    </location>
    <ligand>
        <name>meso-2,6-diaminopimelate</name>
        <dbReference type="ChEBI" id="CHEBI:57791"/>
    </ligand>
</feature>
<dbReference type="NCBIfam" id="NF001124">
    <property type="entry name" value="PRK00139.1-2"/>
    <property type="match status" value="1"/>
</dbReference>
<feature type="binding site" evidence="15">
    <location>
        <begin position="127"/>
        <end position="128"/>
    </location>
    <ligand>
        <name>UDP-N-acetyl-alpha-D-muramoyl-L-alanyl-D-glutamate</name>
        <dbReference type="ChEBI" id="CHEBI:83900"/>
    </ligand>
</feature>
<evidence type="ECO:0000256" key="7">
    <source>
        <dbReference type="ARBA" id="ARBA00023316"/>
    </source>
</evidence>
<dbReference type="SUPFAM" id="SSF53623">
    <property type="entry name" value="MurD-like peptide ligases, catalytic domain"/>
    <property type="match status" value="1"/>
</dbReference>
<feature type="short sequence motif" description="Meso-diaminopimelate recognition motif" evidence="15">
    <location>
        <begin position="383"/>
        <end position="386"/>
    </location>
</feature>
<feature type="domain" description="Mur ligase N-terminal catalytic" evidence="17">
    <location>
        <begin position="2"/>
        <end position="71"/>
    </location>
</feature>
<dbReference type="Pfam" id="PF02875">
    <property type="entry name" value="Mur_ligase_C"/>
    <property type="match status" value="1"/>
</dbReference>
<evidence type="ECO:0000256" key="11">
    <source>
        <dbReference type="ARBA" id="ARBA00072883"/>
    </source>
</evidence>
<dbReference type="GO" id="GO:0071555">
    <property type="term" value="P:cell wall organization"/>
    <property type="evidence" value="ECO:0007669"/>
    <property type="project" value="UniProtKB-KW"/>
</dbReference>
<keyword evidence="7 15" id="KW-0961">Cell wall biogenesis/degradation</keyword>
<keyword evidence="15" id="KW-0067">ATP-binding</keyword>
<feature type="binding site" evidence="15">
    <location>
        <position position="442"/>
    </location>
    <ligand>
        <name>meso-2,6-diaminopimelate</name>
        <dbReference type="ChEBI" id="CHEBI:57791"/>
    </ligand>
</feature>
<dbReference type="InterPro" id="IPR013221">
    <property type="entry name" value="Mur_ligase_cen"/>
</dbReference>
<evidence type="ECO:0000256" key="5">
    <source>
        <dbReference type="ARBA" id="ARBA00022984"/>
    </source>
</evidence>
<dbReference type="NCBIfam" id="TIGR01085">
    <property type="entry name" value="murE"/>
    <property type="match status" value="1"/>
</dbReference>
<dbReference type="GO" id="GO:0009252">
    <property type="term" value="P:peptidoglycan biosynthetic process"/>
    <property type="evidence" value="ECO:0007669"/>
    <property type="project" value="UniProtKB-UniRule"/>
</dbReference>
<accession>A0AA35CNS4</accession>
<evidence type="ECO:0000256" key="2">
    <source>
        <dbReference type="ARBA" id="ARBA00005898"/>
    </source>
</evidence>
<keyword evidence="6 15" id="KW-0131">Cell cycle</keyword>
<evidence type="ECO:0000259" key="19">
    <source>
        <dbReference type="Pfam" id="PF08245"/>
    </source>
</evidence>
<comment type="PTM">
    <text evidence="15">Carboxylation is probably crucial for Mg(2+) binding and, consequently, for the gamma-phosphate positioning of ATP.</text>
</comment>
<gene>
    <name evidence="15 20" type="primary">murE</name>
    <name evidence="20" type="ORF">caldi_18510</name>
</gene>
<comment type="pathway">
    <text evidence="1 15 16">Cell wall biogenesis; peptidoglycan biosynthesis.</text>
</comment>
<evidence type="ECO:0000256" key="4">
    <source>
        <dbReference type="ARBA" id="ARBA00022960"/>
    </source>
</evidence>
<protein>
    <recommendedName>
        <fullName evidence="11 15">UDP-N-acetylmuramoyl-L-alanyl-D-glutamate--2,6-diaminopimelate ligase</fullName>
        <ecNumber evidence="10 15">6.3.2.13</ecNumber>
    </recommendedName>
    <alternativeName>
        <fullName evidence="12 15">Meso-A2pm-adding enzyme</fullName>
    </alternativeName>
    <alternativeName>
        <fullName evidence="13 15">Meso-diaminopimelate-adding enzyme</fullName>
    </alternativeName>
    <alternativeName>
        <fullName evidence="14 15">UDP-MurNAc-L-Ala-D-Glu:meso-diaminopimelate ligase</fullName>
    </alternativeName>
    <alternativeName>
        <fullName evidence="15">UDP-MurNAc-tripeptide synthetase</fullName>
    </alternativeName>
    <alternativeName>
        <fullName evidence="15">UDP-N-acetylmuramyl-tripeptide synthetase</fullName>
    </alternativeName>
</protein>
<evidence type="ECO:0000256" key="10">
    <source>
        <dbReference type="ARBA" id="ARBA00066633"/>
    </source>
</evidence>
<keyword evidence="15" id="KW-0547">Nucleotide-binding</keyword>
<evidence type="ECO:0000256" key="13">
    <source>
        <dbReference type="ARBA" id="ARBA00076158"/>
    </source>
</evidence>
<feature type="binding site" evidence="15">
    <location>
        <position position="162"/>
    </location>
    <ligand>
        <name>UDP-N-acetyl-alpha-D-muramoyl-L-alanyl-D-glutamate</name>
        <dbReference type="ChEBI" id="CHEBI:83900"/>
    </ligand>
</feature>
<comment type="catalytic activity">
    <reaction evidence="8 15">
        <text>UDP-N-acetyl-alpha-D-muramoyl-L-alanyl-D-glutamate + meso-2,6-diaminopimelate + ATP = UDP-N-acetyl-alpha-D-muramoyl-L-alanyl-gamma-D-glutamyl-meso-2,6-diaminopimelate + ADP + phosphate + H(+)</text>
        <dbReference type="Rhea" id="RHEA:23676"/>
        <dbReference type="ChEBI" id="CHEBI:15378"/>
        <dbReference type="ChEBI" id="CHEBI:30616"/>
        <dbReference type="ChEBI" id="CHEBI:43474"/>
        <dbReference type="ChEBI" id="CHEBI:57791"/>
        <dbReference type="ChEBI" id="CHEBI:83900"/>
        <dbReference type="ChEBI" id="CHEBI:83905"/>
        <dbReference type="ChEBI" id="CHEBI:456216"/>
        <dbReference type="EC" id="6.3.2.13"/>
    </reaction>
</comment>
<comment type="function">
    <text evidence="9 15">Catalyzes the addition of meso-diaminopimelic acid to the nucleotide precursor UDP-N-acetylmuramoyl-L-alanyl-D-glutamate (UMAG) in the biosynthesis of bacterial cell-wall peptidoglycan.</text>
</comment>
<keyword evidence="5 15" id="KW-0573">Peptidoglycan synthesis</keyword>
<dbReference type="InterPro" id="IPR004101">
    <property type="entry name" value="Mur_ligase_C"/>
</dbReference>
<dbReference type="InterPro" id="IPR005761">
    <property type="entry name" value="UDP-N-AcMur-Glu-dNH2Pim_ligase"/>
</dbReference>
<dbReference type="Proteomes" id="UP001163687">
    <property type="component" value="Chromosome"/>
</dbReference>
<dbReference type="Gene3D" id="3.40.1390.10">
    <property type="entry name" value="MurE/MurF, N-terminal domain"/>
    <property type="match status" value="1"/>
</dbReference>
<dbReference type="GO" id="GO:0005737">
    <property type="term" value="C:cytoplasm"/>
    <property type="evidence" value="ECO:0007669"/>
    <property type="project" value="UniProtKB-SubCell"/>
</dbReference>
<keyword evidence="4 15" id="KW-0133">Cell shape</keyword>
<dbReference type="KEGG" id="cmic:caldi_18510"/>
<evidence type="ECO:0000256" key="9">
    <source>
        <dbReference type="ARBA" id="ARBA00056782"/>
    </source>
</evidence>
<dbReference type="InterPro" id="IPR035911">
    <property type="entry name" value="MurE/MurF_N"/>
</dbReference>
<name>A0AA35CNS4_9FIRM</name>
<dbReference type="GO" id="GO:0051301">
    <property type="term" value="P:cell division"/>
    <property type="evidence" value="ECO:0007669"/>
    <property type="project" value="UniProtKB-KW"/>
</dbReference>
<comment type="similarity">
    <text evidence="2 15">Belongs to the MurCDEF family. MurE subfamily.</text>
</comment>
<dbReference type="AlphaFoldDB" id="A0AA35CNS4"/>
<feature type="binding site" evidence="15">
    <location>
        <position position="5"/>
    </location>
    <ligand>
        <name>UDP-N-acetyl-alpha-D-muramoyl-L-alanyl-D-glutamate</name>
        <dbReference type="ChEBI" id="CHEBI:83900"/>
    </ligand>
</feature>
<dbReference type="InterPro" id="IPR000713">
    <property type="entry name" value="Mur_ligase_N"/>
</dbReference>
<evidence type="ECO:0000256" key="3">
    <source>
        <dbReference type="ARBA" id="ARBA00022618"/>
    </source>
</evidence>
<dbReference type="HAMAP" id="MF_00208">
    <property type="entry name" value="MurE"/>
    <property type="match status" value="1"/>
</dbReference>
<feature type="modified residue" description="N6-carboxylysine" evidence="15">
    <location>
        <position position="194"/>
    </location>
</feature>
<feature type="binding site" evidence="15">
    <location>
        <position position="438"/>
    </location>
    <ligand>
        <name>meso-2,6-diaminopimelate</name>
        <dbReference type="ChEBI" id="CHEBI:57791"/>
    </ligand>
</feature>
<dbReference type="SUPFAM" id="SSF53244">
    <property type="entry name" value="MurD-like peptide ligases, peptide-binding domain"/>
    <property type="match status" value="1"/>
</dbReference>
<evidence type="ECO:0000256" key="14">
    <source>
        <dbReference type="ARBA" id="ARBA00081560"/>
    </source>
</evidence>
<evidence type="ECO:0000256" key="12">
    <source>
        <dbReference type="ARBA" id="ARBA00075482"/>
    </source>
</evidence>
<dbReference type="EMBL" id="AP025628">
    <property type="protein sequence ID" value="BDG60761.1"/>
    <property type="molecule type" value="Genomic_DNA"/>
</dbReference>
<dbReference type="GO" id="GO:0000287">
    <property type="term" value="F:magnesium ion binding"/>
    <property type="evidence" value="ECO:0007669"/>
    <property type="project" value="UniProtKB-UniRule"/>
</dbReference>
<feature type="binding site" evidence="15">
    <location>
        <position position="154"/>
    </location>
    <ligand>
        <name>UDP-N-acetyl-alpha-D-muramoyl-L-alanyl-D-glutamate</name>
        <dbReference type="ChEBI" id="CHEBI:83900"/>
    </ligand>
</feature>
<keyword evidence="3 15" id="KW-0132">Cell division</keyword>
<dbReference type="Gene3D" id="3.40.1190.10">
    <property type="entry name" value="Mur-like, catalytic domain"/>
    <property type="match status" value="1"/>
</dbReference>
<reference evidence="20" key="1">
    <citation type="submission" date="2022-03" db="EMBL/GenBank/DDBJ databases">
        <title>Complete genome sequence of Caldinitratiruptor microaerophilus.</title>
        <authorList>
            <person name="Mukaiyama R."/>
            <person name="Nishiyama T."/>
            <person name="Ueda K."/>
        </authorList>
    </citation>
    <scope>NUCLEOTIDE SEQUENCE</scope>
    <source>
        <strain evidence="20">JCM 16183</strain>
    </source>
</reference>
<dbReference type="InterPro" id="IPR036615">
    <property type="entry name" value="Mur_ligase_C_dom_sf"/>
</dbReference>
<feature type="binding site" evidence="15">
    <location>
        <position position="359"/>
    </location>
    <ligand>
        <name>meso-2,6-diaminopimelate</name>
        <dbReference type="ChEBI" id="CHEBI:57791"/>
    </ligand>
</feature>
<dbReference type="PANTHER" id="PTHR23135">
    <property type="entry name" value="MUR LIGASE FAMILY MEMBER"/>
    <property type="match status" value="1"/>
</dbReference>
<keyword evidence="15" id="KW-0963">Cytoplasm</keyword>
<dbReference type="GO" id="GO:0008765">
    <property type="term" value="F:UDP-N-acetylmuramoylalanyl-D-glutamate-2,6-diaminopimelate ligase activity"/>
    <property type="evidence" value="ECO:0007669"/>
    <property type="project" value="UniProtKB-UniRule"/>
</dbReference>
<evidence type="ECO:0000256" key="16">
    <source>
        <dbReference type="RuleBase" id="RU004135"/>
    </source>
</evidence>
<evidence type="ECO:0000256" key="15">
    <source>
        <dbReference type="HAMAP-Rule" id="MF_00208"/>
    </source>
</evidence>
<comment type="cofactor">
    <cofactor evidence="15">
        <name>Mg(2+)</name>
        <dbReference type="ChEBI" id="CHEBI:18420"/>
    </cofactor>
</comment>
<feature type="domain" description="Mur ligase C-terminal" evidence="18">
    <location>
        <begin position="310"/>
        <end position="440"/>
    </location>
</feature>
<dbReference type="Pfam" id="PF08245">
    <property type="entry name" value="Mur_ligase_M"/>
    <property type="match status" value="1"/>
</dbReference>
<evidence type="ECO:0000313" key="20">
    <source>
        <dbReference type="EMBL" id="BDG60761.1"/>
    </source>
</evidence>
<dbReference type="GO" id="GO:0005524">
    <property type="term" value="F:ATP binding"/>
    <property type="evidence" value="ECO:0007669"/>
    <property type="project" value="UniProtKB-UniRule"/>
</dbReference>
<dbReference type="NCBIfam" id="NF001126">
    <property type="entry name" value="PRK00139.1-4"/>
    <property type="match status" value="1"/>
</dbReference>